<dbReference type="EMBL" id="JAFFZS010000035">
    <property type="protein sequence ID" value="MBN0048225.1"/>
    <property type="molecule type" value="Genomic_DNA"/>
</dbReference>
<feature type="transmembrane region" description="Helical" evidence="3">
    <location>
        <begin position="17"/>
        <end position="36"/>
    </location>
</feature>
<gene>
    <name evidence="5" type="ORF">JS756_29775</name>
</gene>
<keyword evidence="1" id="KW-0378">Hydrolase</keyword>
<organism evidence="5 6">
    <name type="scientific">Streptomyces actuosus</name>
    <dbReference type="NCBI Taxonomy" id="1885"/>
    <lineage>
        <taxon>Bacteria</taxon>
        <taxon>Bacillati</taxon>
        <taxon>Actinomycetota</taxon>
        <taxon>Actinomycetes</taxon>
        <taxon>Kitasatosporales</taxon>
        <taxon>Streptomycetaceae</taxon>
        <taxon>Streptomyces</taxon>
    </lineage>
</organism>
<sequence>MTDRSGGAGRRLRTRRWVVYLAVAAVVAAVLSFSRLGKGNDHHERYFFGTLQTSPRTARVSAEHGIGVAHMTVHWNRFEPAPGQVDQAYVATIKEKVRVFHDAGLRVEAGLGLNSPPSWLFDRYPDAAFTDQDGARFTEAPNLVFSQEVRNEVAGYLRQLDRQIGLRSFWALRIGVNDTGEFTYPRPAPGTAGHASYWAFDRHAQASGADPGRPATVAPNPFPGWRPGQPGYRGAPMTTGQVSRWYDWYLTALADAVNWQIRQYEALGYTGRLLVLVPGAGFYPGDLSTALRAHLGATAAGGLLSRGAGFYRTIGLIDHRPGVQLVSTALVDGSGTPRNNACRPSDRAVDLDALARGRGPEDRVRAWSSVRWISRIAAHEGFTVSGESAGPHVAAYYPGVMNEAGRQLKACGLKGLMWAFDHNLHDGTPGSSIEDYALLIAGLQRGATP</sequence>
<dbReference type="Proteomes" id="UP000788262">
    <property type="component" value="Unassembled WGS sequence"/>
</dbReference>
<proteinExistence type="predicted"/>
<dbReference type="Gene3D" id="3.20.20.80">
    <property type="entry name" value="Glycosidases"/>
    <property type="match status" value="1"/>
</dbReference>
<dbReference type="Pfam" id="PF02449">
    <property type="entry name" value="Glyco_hydro_42"/>
    <property type="match status" value="1"/>
</dbReference>
<dbReference type="InterPro" id="IPR017853">
    <property type="entry name" value="GH"/>
</dbReference>
<protein>
    <submittedName>
        <fullName evidence="5">Beta-galactosidase</fullName>
    </submittedName>
</protein>
<name>A0ABS2VZA8_STRAS</name>
<evidence type="ECO:0000313" key="6">
    <source>
        <dbReference type="Proteomes" id="UP000788262"/>
    </source>
</evidence>
<evidence type="ECO:0000256" key="2">
    <source>
        <dbReference type="ARBA" id="ARBA00023295"/>
    </source>
</evidence>
<dbReference type="RefSeq" id="WP_205386351.1">
    <property type="nucleotide sequence ID" value="NZ_JAFFZS010000035.1"/>
</dbReference>
<evidence type="ECO:0000256" key="1">
    <source>
        <dbReference type="ARBA" id="ARBA00022801"/>
    </source>
</evidence>
<keyword evidence="3" id="KW-1133">Transmembrane helix</keyword>
<evidence type="ECO:0000256" key="3">
    <source>
        <dbReference type="SAM" id="Phobius"/>
    </source>
</evidence>
<dbReference type="InterPro" id="IPR013529">
    <property type="entry name" value="Glyco_hydro_42_N"/>
</dbReference>
<reference evidence="5 6" key="1">
    <citation type="submission" date="2021-02" db="EMBL/GenBank/DDBJ databases">
        <title>Whole genome sequencing of Streptomyces actuosus VRA1.</title>
        <authorList>
            <person name="Sen G."/>
            <person name="Sen A."/>
        </authorList>
    </citation>
    <scope>NUCLEOTIDE SEQUENCE [LARGE SCALE GENOMIC DNA]</scope>
    <source>
        <strain evidence="5 6">VRA1</strain>
    </source>
</reference>
<dbReference type="SUPFAM" id="SSF51445">
    <property type="entry name" value="(Trans)glycosidases"/>
    <property type="match status" value="1"/>
</dbReference>
<keyword evidence="3" id="KW-0472">Membrane</keyword>
<keyword evidence="6" id="KW-1185">Reference proteome</keyword>
<keyword evidence="3" id="KW-0812">Transmembrane</keyword>
<feature type="domain" description="Glycoside hydrolase family 42 N-terminal" evidence="4">
    <location>
        <begin position="57"/>
        <end position="147"/>
    </location>
</feature>
<evidence type="ECO:0000259" key="4">
    <source>
        <dbReference type="Pfam" id="PF02449"/>
    </source>
</evidence>
<keyword evidence="2" id="KW-0326">Glycosidase</keyword>
<accession>A0ABS2VZA8</accession>
<evidence type="ECO:0000313" key="5">
    <source>
        <dbReference type="EMBL" id="MBN0048225.1"/>
    </source>
</evidence>
<comment type="caution">
    <text evidence="5">The sequence shown here is derived from an EMBL/GenBank/DDBJ whole genome shotgun (WGS) entry which is preliminary data.</text>
</comment>